<comment type="catalytic activity">
    <reaction evidence="17">
        <text>(6Z)-octenoyl-CoA + H2O = S-(6Z-octenoyl)-4'-phosphopantetheine + adenosine 3',5'-bisphosphate + 2 H(+)</text>
        <dbReference type="Rhea" id="RHEA:67528"/>
        <dbReference type="ChEBI" id="CHEBI:15377"/>
        <dbReference type="ChEBI" id="CHEBI:15378"/>
        <dbReference type="ChEBI" id="CHEBI:58343"/>
        <dbReference type="ChEBI" id="CHEBI:172383"/>
        <dbReference type="ChEBI" id="CHEBI:172384"/>
    </reaction>
    <physiologicalReaction direction="left-to-right" evidence="17">
        <dbReference type="Rhea" id="RHEA:67529"/>
    </physiologicalReaction>
</comment>
<evidence type="ECO:0000256" key="4">
    <source>
        <dbReference type="ARBA" id="ARBA00022723"/>
    </source>
</evidence>
<evidence type="ECO:0000256" key="6">
    <source>
        <dbReference type="ARBA" id="ARBA00022842"/>
    </source>
</evidence>
<dbReference type="InterPro" id="IPR015797">
    <property type="entry name" value="NUDIX_hydrolase-like_dom_sf"/>
</dbReference>
<accession>A0A8C9SRD7</accession>
<dbReference type="InterPro" id="IPR000086">
    <property type="entry name" value="NUDIX_hydrolase_dom"/>
</dbReference>
<evidence type="ECO:0000256" key="26">
    <source>
        <dbReference type="ARBA" id="ARBA00048828"/>
    </source>
</evidence>
<dbReference type="SUPFAM" id="SSF55811">
    <property type="entry name" value="Nudix"/>
    <property type="match status" value="1"/>
</dbReference>
<evidence type="ECO:0000256" key="2">
    <source>
        <dbReference type="ARBA" id="ARBA00001946"/>
    </source>
</evidence>
<dbReference type="GeneID" id="108940926"/>
<comment type="catalytic activity">
    <reaction evidence="28">
        <text>choloyl-CoA + H2O = S-choloyl-4'-phosphopantetheine + adenosine 3',5'-bisphosphate + 2 H(+)</text>
        <dbReference type="Rhea" id="RHEA:50036"/>
        <dbReference type="ChEBI" id="CHEBI:15377"/>
        <dbReference type="ChEBI" id="CHEBI:15378"/>
        <dbReference type="ChEBI" id="CHEBI:57373"/>
        <dbReference type="ChEBI" id="CHEBI:58343"/>
        <dbReference type="ChEBI" id="CHEBI:132020"/>
    </reaction>
    <physiologicalReaction direction="left-to-right" evidence="28">
        <dbReference type="Rhea" id="RHEA:50037"/>
    </physiologicalReaction>
</comment>
<dbReference type="PANTHER" id="PTHR12318">
    <property type="entry name" value="TESTOSTERONE-REGULATED PROTEIN RP2"/>
    <property type="match status" value="1"/>
</dbReference>
<dbReference type="CTD" id="390916"/>
<gene>
    <name evidence="33" type="primary">NUDT19</name>
    <name evidence="33" type="synonym">nudt19</name>
</gene>
<comment type="catalytic activity">
    <reaction evidence="22">
        <text>(9Z,12Z,15Z)-octadecatrienoyl-CoA + H2O = S-(9Z,12Z,15Z-octadecatrienoyl)-4'-phosphopantetheine + adenosine 3',5'-bisphosphate + 2 H(+)</text>
        <dbReference type="Rhea" id="RHEA:67532"/>
        <dbReference type="ChEBI" id="CHEBI:15377"/>
        <dbReference type="ChEBI" id="CHEBI:15378"/>
        <dbReference type="ChEBI" id="CHEBI:58343"/>
        <dbReference type="ChEBI" id="CHEBI:74034"/>
        <dbReference type="ChEBI" id="CHEBI:172386"/>
    </reaction>
    <physiologicalReaction direction="left-to-right" evidence="22">
        <dbReference type="Rhea" id="RHEA:67533"/>
    </physiologicalReaction>
</comment>
<evidence type="ECO:0000256" key="10">
    <source>
        <dbReference type="ARBA" id="ARBA00044908"/>
    </source>
</evidence>
<comment type="catalytic activity">
    <reaction evidence="20">
        <text>(9Z,12Z)-octadecadienoyl-CoA + H2O = S-(9Z,12Z-octadecadienoyl)-4'-phosphopantetheine + adenosine 3',5'-bisphosphate + 2 H(+)</text>
        <dbReference type="Rhea" id="RHEA:67536"/>
        <dbReference type="ChEBI" id="CHEBI:15377"/>
        <dbReference type="ChEBI" id="CHEBI:15378"/>
        <dbReference type="ChEBI" id="CHEBI:57383"/>
        <dbReference type="ChEBI" id="CHEBI:58343"/>
        <dbReference type="ChEBI" id="CHEBI:172387"/>
    </reaction>
    <physiologicalReaction direction="left-to-right" evidence="20">
        <dbReference type="Rhea" id="RHEA:67537"/>
    </physiologicalReaction>
</comment>
<reference evidence="33 34" key="1">
    <citation type="submission" date="2019-04" db="EMBL/GenBank/DDBJ databases">
        <authorList>
            <consortium name="Wellcome Sanger Institute Data Sharing"/>
        </authorList>
    </citation>
    <scope>NUCLEOTIDE SEQUENCE [LARGE SCALE GENOMIC DNA]</scope>
</reference>
<comment type="similarity">
    <text evidence="3">Belongs to the Nudix hydrolase family.</text>
</comment>
<reference evidence="33" key="2">
    <citation type="submission" date="2025-08" db="UniProtKB">
        <authorList>
            <consortium name="Ensembl"/>
        </authorList>
    </citation>
    <scope>IDENTIFICATION</scope>
</reference>
<evidence type="ECO:0000256" key="11">
    <source>
        <dbReference type="ARBA" id="ARBA00044967"/>
    </source>
</evidence>
<keyword evidence="34" id="KW-1185">Reference proteome</keyword>
<keyword evidence="5" id="KW-0378">Hydrolase</keyword>
<dbReference type="OrthoDB" id="1695362at2759"/>
<dbReference type="Proteomes" id="UP000694397">
    <property type="component" value="Chromosome 11"/>
</dbReference>
<dbReference type="InterPro" id="IPR039121">
    <property type="entry name" value="NUDT19"/>
</dbReference>
<organism evidence="33 34">
    <name type="scientific">Scleropages formosus</name>
    <name type="common">Asian bonytongue</name>
    <name type="synonym">Osteoglossum formosum</name>
    <dbReference type="NCBI Taxonomy" id="113540"/>
    <lineage>
        <taxon>Eukaryota</taxon>
        <taxon>Metazoa</taxon>
        <taxon>Chordata</taxon>
        <taxon>Craniata</taxon>
        <taxon>Vertebrata</taxon>
        <taxon>Euteleostomi</taxon>
        <taxon>Actinopterygii</taxon>
        <taxon>Neopterygii</taxon>
        <taxon>Teleostei</taxon>
        <taxon>Osteoglossocephala</taxon>
        <taxon>Osteoglossomorpha</taxon>
        <taxon>Osteoglossiformes</taxon>
        <taxon>Osteoglossidae</taxon>
        <taxon>Scleropages</taxon>
    </lineage>
</organism>
<dbReference type="GeneTree" id="ENSGT00420000029858"/>
<evidence type="ECO:0000256" key="14">
    <source>
        <dbReference type="ARBA" id="ARBA00047369"/>
    </source>
</evidence>
<comment type="catalytic activity">
    <reaction evidence="14">
        <text>malonyl-CoA + H2O = malonyl-4'-phosphopantetheine + adenosine 3',5'-bisphosphate + 2 H(+)</text>
        <dbReference type="Rhea" id="RHEA:67468"/>
        <dbReference type="ChEBI" id="CHEBI:15377"/>
        <dbReference type="ChEBI" id="CHEBI:15378"/>
        <dbReference type="ChEBI" id="CHEBI:57384"/>
        <dbReference type="ChEBI" id="CHEBI:58343"/>
        <dbReference type="ChEBI" id="CHEBI:172363"/>
    </reaction>
    <physiologicalReaction direction="left-to-right" evidence="14">
        <dbReference type="Rhea" id="RHEA:67469"/>
    </physiologicalReaction>
</comment>
<evidence type="ECO:0000256" key="28">
    <source>
        <dbReference type="ARBA" id="ARBA00048961"/>
    </source>
</evidence>
<comment type="catalytic activity">
    <reaction evidence="24">
        <text>succinyl-CoA + H2O = succinyl-4'-phosphopantetheine + adenosine 3',5'-bisphosphate + 2 H(+)</text>
        <dbReference type="Rhea" id="RHEA:67472"/>
        <dbReference type="ChEBI" id="CHEBI:15377"/>
        <dbReference type="ChEBI" id="CHEBI:15378"/>
        <dbReference type="ChEBI" id="CHEBI:57292"/>
        <dbReference type="ChEBI" id="CHEBI:58343"/>
        <dbReference type="ChEBI" id="CHEBI:172364"/>
    </reaction>
    <physiologicalReaction direction="left-to-right" evidence="24">
        <dbReference type="Rhea" id="RHEA:67473"/>
    </physiologicalReaction>
</comment>
<keyword evidence="4" id="KW-0479">Metal-binding</keyword>
<dbReference type="GO" id="GO:0005739">
    <property type="term" value="C:mitochondrion"/>
    <property type="evidence" value="ECO:0007669"/>
    <property type="project" value="TreeGrafter"/>
</dbReference>
<dbReference type="PROSITE" id="PS51462">
    <property type="entry name" value="NUDIX"/>
    <property type="match status" value="1"/>
</dbReference>
<dbReference type="Gene3D" id="3.90.79.10">
    <property type="entry name" value="Nucleoside Triphosphate Pyrophosphohydrolase"/>
    <property type="match status" value="1"/>
</dbReference>
<dbReference type="GO" id="GO:0046872">
    <property type="term" value="F:metal ion binding"/>
    <property type="evidence" value="ECO:0007669"/>
    <property type="project" value="UniProtKB-KW"/>
</dbReference>
<comment type="catalytic activity">
    <reaction evidence="25">
        <text>a 5'-end CoA-ribonucleoside in mRNA + H2O = a 5'-end phospho-adenosine-phospho-ribonucleoside in mRNA + (R)-4'-phosphopantetheine + 2 H(+)</text>
        <dbReference type="Rhea" id="RHEA:67592"/>
        <dbReference type="Rhea" id="RHEA-COMP:15719"/>
        <dbReference type="Rhea" id="RHEA-COMP:17276"/>
        <dbReference type="ChEBI" id="CHEBI:15377"/>
        <dbReference type="ChEBI" id="CHEBI:15378"/>
        <dbReference type="ChEBI" id="CHEBI:61723"/>
        <dbReference type="ChEBI" id="CHEBI:144051"/>
        <dbReference type="ChEBI" id="CHEBI:172371"/>
    </reaction>
    <physiologicalReaction direction="left-to-right" evidence="25">
        <dbReference type="Rhea" id="RHEA:67593"/>
    </physiologicalReaction>
</comment>
<protein>
    <recommendedName>
        <fullName evidence="8">Acyl-coenzyme A diphosphatase NUDT19</fullName>
        <ecNumber evidence="11">3.6.1.77</ecNumber>
    </recommendedName>
    <alternativeName>
        <fullName evidence="9">Nucleoside diphosphate-linked moiety X motif 19</fullName>
    </alternativeName>
</protein>
<dbReference type="Ensembl" id="ENSSFOT00015064001.1">
    <property type="protein sequence ID" value="ENSSFOP00015040718.1"/>
    <property type="gene ID" value="ENSSFOG00015030506.1"/>
</dbReference>
<evidence type="ECO:0000256" key="8">
    <source>
        <dbReference type="ARBA" id="ARBA00026208"/>
    </source>
</evidence>
<evidence type="ECO:0000256" key="5">
    <source>
        <dbReference type="ARBA" id="ARBA00022801"/>
    </source>
</evidence>
<keyword evidence="7" id="KW-0464">Manganese</keyword>
<comment type="catalytic activity">
    <reaction evidence="13">
        <text>octanoyl-CoA + H2O = S-octanoyl-4'-phosphopantetheine + adenosine 3',5'-bisphosphate + 2 H(+)</text>
        <dbReference type="Rhea" id="RHEA:50016"/>
        <dbReference type="ChEBI" id="CHEBI:15377"/>
        <dbReference type="ChEBI" id="CHEBI:15378"/>
        <dbReference type="ChEBI" id="CHEBI:57386"/>
        <dbReference type="ChEBI" id="CHEBI:58343"/>
        <dbReference type="ChEBI" id="CHEBI:132013"/>
    </reaction>
    <physiologicalReaction direction="left-to-right" evidence="13">
        <dbReference type="Rhea" id="RHEA:50017"/>
    </physiologicalReaction>
</comment>
<proteinExistence type="inferred from homology"/>
<dbReference type="RefSeq" id="XP_029112116.1">
    <property type="nucleotide sequence ID" value="XM_029256283.1"/>
</dbReference>
<evidence type="ECO:0000256" key="1">
    <source>
        <dbReference type="ARBA" id="ARBA00001936"/>
    </source>
</evidence>
<comment type="catalytic activity">
    <reaction evidence="19">
        <text>propanoyl-CoA + H2O = propanoyl-4'-phosphopantetheine + adenosine 3',5'-bisphosphate + 2 H(+)</text>
        <dbReference type="Rhea" id="RHEA:67464"/>
        <dbReference type="ChEBI" id="CHEBI:15377"/>
        <dbReference type="ChEBI" id="CHEBI:15378"/>
        <dbReference type="ChEBI" id="CHEBI:57392"/>
        <dbReference type="ChEBI" id="CHEBI:58343"/>
        <dbReference type="ChEBI" id="CHEBI:172362"/>
    </reaction>
    <physiologicalReaction direction="left-to-right" evidence="19">
        <dbReference type="Rhea" id="RHEA:67465"/>
    </physiologicalReaction>
</comment>
<comment type="catalytic activity">
    <reaction evidence="10">
        <text>CoA + H2O = (R)-4'-phosphopantetheine + adenosine 3',5'-bisphosphate + 2 H(+)</text>
        <dbReference type="Rhea" id="RHEA:64988"/>
        <dbReference type="ChEBI" id="CHEBI:15377"/>
        <dbReference type="ChEBI" id="CHEBI:15378"/>
        <dbReference type="ChEBI" id="CHEBI:57287"/>
        <dbReference type="ChEBI" id="CHEBI:58343"/>
        <dbReference type="ChEBI" id="CHEBI:61723"/>
        <dbReference type="EC" id="3.6.1.77"/>
    </reaction>
    <physiologicalReaction direction="left-to-right" evidence="10">
        <dbReference type="Rhea" id="RHEA:64989"/>
    </physiologicalReaction>
</comment>
<comment type="catalytic activity">
    <reaction evidence="26">
        <text>hexadecanoyl-CoA + H2O = S-hexadecanoyl-4'-phosphopantetheine + adenosine 3',5'-bisphosphate + 2 H(+)</text>
        <dbReference type="Rhea" id="RHEA:50032"/>
        <dbReference type="ChEBI" id="CHEBI:15377"/>
        <dbReference type="ChEBI" id="CHEBI:15378"/>
        <dbReference type="ChEBI" id="CHEBI:57379"/>
        <dbReference type="ChEBI" id="CHEBI:58343"/>
        <dbReference type="ChEBI" id="CHEBI:132018"/>
    </reaction>
    <physiologicalReaction direction="left-to-right" evidence="26">
        <dbReference type="Rhea" id="RHEA:50033"/>
    </physiologicalReaction>
</comment>
<comment type="catalytic activity">
    <reaction evidence="27">
        <text>an acyl-CoA + H2O = an acyl-4'-phosphopantetheine + adenosine 3',5'-bisphosphate + 2 H(+)</text>
        <dbReference type="Rhea" id="RHEA:50044"/>
        <dbReference type="ChEBI" id="CHEBI:15377"/>
        <dbReference type="ChEBI" id="CHEBI:15378"/>
        <dbReference type="ChEBI" id="CHEBI:58342"/>
        <dbReference type="ChEBI" id="CHEBI:58343"/>
        <dbReference type="ChEBI" id="CHEBI:132023"/>
    </reaction>
    <physiologicalReaction direction="left-to-right" evidence="27">
        <dbReference type="Rhea" id="RHEA:50045"/>
    </physiologicalReaction>
</comment>
<evidence type="ECO:0000256" key="20">
    <source>
        <dbReference type="ARBA" id="ARBA00047708"/>
    </source>
</evidence>
<keyword evidence="6" id="KW-0460">Magnesium</keyword>
<dbReference type="GO" id="GO:0010945">
    <property type="term" value="F:coenzyme A diphosphatase activity"/>
    <property type="evidence" value="ECO:0007669"/>
    <property type="project" value="UniProtKB-EC"/>
</dbReference>
<evidence type="ECO:0000256" key="9">
    <source>
        <dbReference type="ARBA" id="ARBA00031193"/>
    </source>
</evidence>
<evidence type="ECO:0000256" key="12">
    <source>
        <dbReference type="ARBA" id="ARBA00045809"/>
    </source>
</evidence>
<evidence type="ECO:0000256" key="21">
    <source>
        <dbReference type="ARBA" id="ARBA00047757"/>
    </source>
</evidence>
<evidence type="ECO:0000256" key="3">
    <source>
        <dbReference type="ARBA" id="ARBA00005582"/>
    </source>
</evidence>
<evidence type="ECO:0000313" key="33">
    <source>
        <dbReference type="Ensembl" id="ENSSFOP00015040718.1"/>
    </source>
</evidence>
<dbReference type="CDD" id="cd18870">
    <property type="entry name" value="NUDIX_AcylCoAdiphos_Nudt19"/>
    <property type="match status" value="1"/>
</dbReference>
<evidence type="ECO:0000256" key="23">
    <source>
        <dbReference type="ARBA" id="ARBA00048413"/>
    </source>
</evidence>
<evidence type="ECO:0000256" key="29">
    <source>
        <dbReference type="ARBA" id="ARBA00049284"/>
    </source>
</evidence>
<evidence type="ECO:0000256" key="25">
    <source>
        <dbReference type="ARBA" id="ARBA00048667"/>
    </source>
</evidence>
<evidence type="ECO:0000259" key="32">
    <source>
        <dbReference type="PROSITE" id="PS51462"/>
    </source>
</evidence>
<comment type="catalytic activity">
    <reaction evidence="29">
        <text>butanoyl-CoA + H2O = S-butanoyl-4'-phosphopantetheine + adenosine 3',5'-bisphosphate + 2 H(+)</text>
        <dbReference type="Rhea" id="RHEA:49976"/>
        <dbReference type="ChEBI" id="CHEBI:15377"/>
        <dbReference type="ChEBI" id="CHEBI:15378"/>
        <dbReference type="ChEBI" id="CHEBI:57371"/>
        <dbReference type="ChEBI" id="CHEBI:58343"/>
        <dbReference type="ChEBI" id="CHEBI:132011"/>
    </reaction>
    <physiologicalReaction direction="left-to-right" evidence="29">
        <dbReference type="Rhea" id="RHEA:49977"/>
    </physiologicalReaction>
</comment>
<evidence type="ECO:0000256" key="31">
    <source>
        <dbReference type="SAM" id="MobiDB-lite"/>
    </source>
</evidence>
<evidence type="ECO:0000256" key="17">
    <source>
        <dbReference type="ARBA" id="ARBA00047511"/>
    </source>
</evidence>
<evidence type="ECO:0000256" key="15">
    <source>
        <dbReference type="ARBA" id="ARBA00047403"/>
    </source>
</evidence>
<evidence type="ECO:0000256" key="24">
    <source>
        <dbReference type="ARBA" id="ARBA00048624"/>
    </source>
</evidence>
<comment type="catalytic activity">
    <reaction evidence="23">
        <text>(9Z)-tetradecenoyl-CoA + H2O = S-(9Z-tetradecenoyl)-4'-phosphopantetheine + adenosine 3',5'-bisphosphate + 2 H(+)</text>
        <dbReference type="Rhea" id="RHEA:67544"/>
        <dbReference type="ChEBI" id="CHEBI:15377"/>
        <dbReference type="ChEBI" id="CHEBI:15378"/>
        <dbReference type="ChEBI" id="CHEBI:58343"/>
        <dbReference type="ChEBI" id="CHEBI:65060"/>
        <dbReference type="ChEBI" id="CHEBI:172389"/>
    </reaction>
    <physiologicalReaction direction="left-to-right" evidence="23">
        <dbReference type="Rhea" id="RHEA:67545"/>
    </physiologicalReaction>
</comment>
<dbReference type="EC" id="3.6.1.77" evidence="11"/>
<comment type="catalytic activity">
    <reaction evidence="18">
        <text>4,8-dimethylnonanoyl-CoA + H2O = S-(4,8-dimethylnonanoyl)-4'-phosphopantetheine + adenosine 3',5'-bisphosphate + 2 H(+)</text>
        <dbReference type="Rhea" id="RHEA:67524"/>
        <dbReference type="ChEBI" id="CHEBI:15377"/>
        <dbReference type="ChEBI" id="CHEBI:15378"/>
        <dbReference type="ChEBI" id="CHEBI:58343"/>
        <dbReference type="ChEBI" id="CHEBI:77061"/>
        <dbReference type="ChEBI" id="CHEBI:172385"/>
    </reaction>
    <physiologicalReaction direction="left-to-right" evidence="18">
        <dbReference type="Rhea" id="RHEA:67525"/>
    </physiologicalReaction>
</comment>
<reference evidence="33" key="3">
    <citation type="submission" date="2025-09" db="UniProtKB">
        <authorList>
            <consortium name="Ensembl"/>
        </authorList>
    </citation>
    <scope>IDENTIFICATION</scope>
</reference>
<comment type="catalytic activity">
    <reaction evidence="15">
        <text>tetradecanoyl-CoA + H2O = tetradecanoyl-4'-phosphopantetheine + adenosine 3',5'-bisphosphate + 2 H(+)</text>
        <dbReference type="Rhea" id="RHEA:50028"/>
        <dbReference type="ChEBI" id="CHEBI:15377"/>
        <dbReference type="ChEBI" id="CHEBI:15378"/>
        <dbReference type="ChEBI" id="CHEBI:57385"/>
        <dbReference type="ChEBI" id="CHEBI:58343"/>
        <dbReference type="ChEBI" id="CHEBI:132017"/>
    </reaction>
    <physiologicalReaction direction="left-to-right" evidence="15">
        <dbReference type="Rhea" id="RHEA:50029"/>
    </physiologicalReaction>
</comment>
<name>A0A8C9SRD7_SCLFO</name>
<evidence type="ECO:0000256" key="27">
    <source>
        <dbReference type="ARBA" id="ARBA00048882"/>
    </source>
</evidence>
<dbReference type="AlphaFoldDB" id="A0A8C9SRD7"/>
<comment type="catalytic activity">
    <reaction evidence="30">
        <text>(9Z)-hexadecenoyl-CoA + H2O = S-(9Z-hexadecenoyl)-4'-phosphopantetheine + adenosine 3',5'-bisphosphate + 2 H(+)</text>
        <dbReference type="Rhea" id="RHEA:67540"/>
        <dbReference type="ChEBI" id="CHEBI:15377"/>
        <dbReference type="ChEBI" id="CHEBI:15378"/>
        <dbReference type="ChEBI" id="CHEBI:58343"/>
        <dbReference type="ChEBI" id="CHEBI:61540"/>
        <dbReference type="ChEBI" id="CHEBI:172388"/>
    </reaction>
    <physiologicalReaction direction="left-to-right" evidence="30">
        <dbReference type="Rhea" id="RHEA:67541"/>
    </physiologicalReaction>
</comment>
<comment type="catalytic activity">
    <reaction evidence="16">
        <text>hexanoyl-CoA + H2O = hexanoyl-4'-phosphopantetheine + adenosine 3',5'-bisphosphate + 2 H(+)</text>
        <dbReference type="Rhea" id="RHEA:49980"/>
        <dbReference type="ChEBI" id="CHEBI:15377"/>
        <dbReference type="ChEBI" id="CHEBI:15378"/>
        <dbReference type="ChEBI" id="CHEBI:58343"/>
        <dbReference type="ChEBI" id="CHEBI:62620"/>
        <dbReference type="ChEBI" id="CHEBI:132012"/>
    </reaction>
    <physiologicalReaction direction="left-to-right" evidence="16">
        <dbReference type="Rhea" id="RHEA:49981"/>
    </physiologicalReaction>
</comment>
<evidence type="ECO:0000256" key="18">
    <source>
        <dbReference type="ARBA" id="ARBA00047584"/>
    </source>
</evidence>
<dbReference type="PANTHER" id="PTHR12318:SF0">
    <property type="entry name" value="ACYL-COENZYME A DIPHOSPHATASE NUDT19"/>
    <property type="match status" value="1"/>
</dbReference>
<evidence type="ECO:0000256" key="22">
    <source>
        <dbReference type="ARBA" id="ARBA00048360"/>
    </source>
</evidence>
<evidence type="ECO:0000256" key="16">
    <source>
        <dbReference type="ARBA" id="ARBA00047466"/>
    </source>
</evidence>
<evidence type="ECO:0000313" key="34">
    <source>
        <dbReference type="Proteomes" id="UP000694397"/>
    </source>
</evidence>
<evidence type="ECO:0000256" key="19">
    <source>
        <dbReference type="ARBA" id="ARBA00047666"/>
    </source>
</evidence>
<feature type="region of interest" description="Disordered" evidence="31">
    <location>
        <begin position="91"/>
        <end position="113"/>
    </location>
</feature>
<comment type="catalytic activity">
    <reaction evidence="21">
        <text>dodecanoyl-CoA + H2O = S-dodecanoyl-4'-phosphopantetheine + adenosine 3',5'-bisphosphate + 2 H(+)</text>
        <dbReference type="Rhea" id="RHEA:50024"/>
        <dbReference type="ChEBI" id="CHEBI:15377"/>
        <dbReference type="ChEBI" id="CHEBI:15378"/>
        <dbReference type="ChEBI" id="CHEBI:57375"/>
        <dbReference type="ChEBI" id="CHEBI:58343"/>
        <dbReference type="ChEBI" id="CHEBI:132015"/>
    </reaction>
    <physiologicalReaction direction="left-to-right" evidence="21">
        <dbReference type="Rhea" id="RHEA:50025"/>
    </physiologicalReaction>
</comment>
<evidence type="ECO:0000256" key="7">
    <source>
        <dbReference type="ARBA" id="ARBA00023211"/>
    </source>
</evidence>
<comment type="cofactor">
    <cofactor evidence="2">
        <name>Mg(2+)</name>
        <dbReference type="ChEBI" id="CHEBI:18420"/>
    </cofactor>
</comment>
<comment type="cofactor">
    <cofactor evidence="1">
        <name>Mn(2+)</name>
        <dbReference type="ChEBI" id="CHEBI:29035"/>
    </cofactor>
</comment>
<evidence type="ECO:0000256" key="13">
    <source>
        <dbReference type="ARBA" id="ARBA00047289"/>
    </source>
</evidence>
<feature type="region of interest" description="Disordered" evidence="31">
    <location>
        <begin position="149"/>
        <end position="172"/>
    </location>
</feature>
<feature type="domain" description="Nudix hydrolase" evidence="32">
    <location>
        <begin position="20"/>
        <end position="283"/>
    </location>
</feature>
<comment type="function">
    <text evidence="12">Fatty acyl-coenzyme A (CoA) diphosphatase that hydrolyzes fatty acyl-CoA to yield acyl-4'-phosphopantetheine and adenosine 3',5'-bisphosphate. Mediates the hydrolysis of a wide range of CoA esters, including choloyl-CoA and branched-chain fatty-acyl-CoA esters and at low substrate concentrations medium and long-chain fatty-acyl-CoA esters are the primary substrates. Highest activity seen with medium-chain acyl-CoA esters and higher rates of activity seen with the unsaturated acyl-CoA esters compared with the saturated esters. Exhibits decapping activity towards dpCoA-capped RNAs in vitro.</text>
</comment>
<sequence length="405" mass="45757">MKGALKHWREAATVILVAGTKQRAADNVLQRRGGGDHDHDYRVLLLKRSEASGFMPSAYVFPGGVLDASDFSSAWLDVLAPFRGARGKFGLPAVRQPPDTRPPIFATDRSRGLGSSSSVPGEVALRICAVRETFEESGVLLVVPAKRASVDDDDDAGPRERARRPASLAEAAPQPQWDAQVLARWRSLVIEDARNFIRMCEQLQCVPNIWALHEWGNWLTPANPTGSGRRRRYDTAFFMCCLQETPHAAQDQKEIVHLKWSSPIEILHSFQAKEMWIAVPQFYELSRMCRLSLLEQLHSFAQERALEGCERWLPVRLFTPDNYVMLLPGDSLYQENLDKREPGSVNMLTDRSIEELQTDRAALHRIVFRDLFSPTVHINITPKYKHLVPLFNSAPPRPTKHSSHL</sequence>
<dbReference type="KEGG" id="sfm:108940926"/>
<evidence type="ECO:0000256" key="30">
    <source>
        <dbReference type="ARBA" id="ARBA00049403"/>
    </source>
</evidence>